<feature type="domain" description="OAA-family lectin sugar binding" evidence="1">
    <location>
        <begin position="2"/>
        <end position="28"/>
    </location>
</feature>
<gene>
    <name evidence="2" type="ORF">H4W34_007487</name>
</gene>
<evidence type="ECO:0000259" key="1">
    <source>
        <dbReference type="Pfam" id="PF17882"/>
    </source>
</evidence>
<feature type="domain" description="OAA-family lectin sugar binding" evidence="1">
    <location>
        <begin position="45"/>
        <end position="113"/>
    </location>
</feature>
<dbReference type="EMBL" id="JADBDZ010000001">
    <property type="protein sequence ID" value="MBE1537654.1"/>
    <property type="molecule type" value="Genomic_DNA"/>
</dbReference>
<protein>
    <recommendedName>
        <fullName evidence="1">OAA-family lectin sugar binding domain-containing protein</fullName>
    </recommendedName>
</protein>
<dbReference type="Proteomes" id="UP000627838">
    <property type="component" value="Unassembled WGS sequence"/>
</dbReference>
<proteinExistence type="predicted"/>
<accession>A0ABR9K480</accession>
<comment type="caution">
    <text evidence="2">The sequence shown here is derived from an EMBL/GenBank/DDBJ whole genome shotgun (WGS) entry which is preliminary data.</text>
</comment>
<keyword evidence="3" id="KW-1185">Reference proteome</keyword>
<dbReference type="RefSeq" id="WP_192763492.1">
    <property type="nucleotide sequence ID" value="NZ_JADBDZ010000001.1"/>
</dbReference>
<evidence type="ECO:0000313" key="2">
    <source>
        <dbReference type="EMBL" id="MBE1537654.1"/>
    </source>
</evidence>
<dbReference type="Pfam" id="PF17882">
    <property type="entry name" value="SBD"/>
    <property type="match status" value="2"/>
</dbReference>
<dbReference type="InterPro" id="IPR040964">
    <property type="entry name" value="SBD"/>
</dbReference>
<evidence type="ECO:0000313" key="3">
    <source>
        <dbReference type="Proteomes" id="UP000627838"/>
    </source>
</evidence>
<organism evidence="2 3">
    <name type="scientific">Actinomadura algeriensis</name>
    <dbReference type="NCBI Taxonomy" id="1679523"/>
    <lineage>
        <taxon>Bacteria</taxon>
        <taxon>Bacillati</taxon>
        <taxon>Actinomycetota</taxon>
        <taxon>Actinomycetes</taxon>
        <taxon>Streptosporangiales</taxon>
        <taxon>Thermomonosporaceae</taxon>
        <taxon>Actinomadura</taxon>
    </lineage>
</organism>
<reference evidence="2 3" key="1">
    <citation type="submission" date="2020-10" db="EMBL/GenBank/DDBJ databases">
        <title>Sequencing the genomes of 1000 actinobacteria strains.</title>
        <authorList>
            <person name="Klenk H.-P."/>
        </authorList>
    </citation>
    <scope>NUCLEOTIDE SEQUENCE [LARGE SCALE GENOMIC DNA]</scope>
    <source>
        <strain evidence="2 3">DSM 46744</strain>
    </source>
</reference>
<sequence>MSFQSAMGDFHGYRRDPHGGLAEFRGRLAGRWAYPDGVGGAAPGRFRTEEGWGGRWHTSGELRLLVDDGGAPVERVTWRDQRENSGSVAFEPGAAGFLGYYQRVNEGPIGYRGIAVRDGDPEK</sequence>
<name>A0ABR9K480_9ACTN</name>